<comment type="caution">
    <text evidence="2">The sequence shown here is derived from an EMBL/GenBank/DDBJ whole genome shotgun (WGS) entry which is preliminary data.</text>
</comment>
<name>A0A2V0NMZ2_9CHLO</name>
<dbReference type="AlphaFoldDB" id="A0A2V0NMZ2"/>
<accession>A0A2V0NMZ2</accession>
<feature type="region of interest" description="Disordered" evidence="1">
    <location>
        <begin position="1"/>
        <end position="67"/>
    </location>
</feature>
<keyword evidence="3" id="KW-1185">Reference proteome</keyword>
<dbReference type="Proteomes" id="UP000247498">
    <property type="component" value="Unassembled WGS sequence"/>
</dbReference>
<evidence type="ECO:0000313" key="2">
    <source>
        <dbReference type="EMBL" id="GBF88911.1"/>
    </source>
</evidence>
<evidence type="ECO:0000256" key="1">
    <source>
        <dbReference type="SAM" id="MobiDB-lite"/>
    </source>
</evidence>
<sequence length="185" mass="19531">MASAARQGGTPISSKPQQQPAPCEPDALRRSQDQWADGWYGARDGGGAAAARGSTTPPAGHCEDAAAFGGHAEQQLQWCERRAQEQQQQQQQHDAAAKRAPDAAAFAGEAAGGRLSPEGPAAVGWFRKCRGCGAMTARELAALSTQIPFCARCQARTEEMAARQEDGELWASLLYVHNAWSAAGV</sequence>
<reference evidence="2 3" key="1">
    <citation type="journal article" date="2018" name="Sci. Rep.">
        <title>Raphidocelis subcapitata (=Pseudokirchneriella subcapitata) provides an insight into genome evolution and environmental adaptations in the Sphaeropleales.</title>
        <authorList>
            <person name="Suzuki S."/>
            <person name="Yamaguchi H."/>
            <person name="Nakajima N."/>
            <person name="Kawachi M."/>
        </authorList>
    </citation>
    <scope>NUCLEOTIDE SEQUENCE [LARGE SCALE GENOMIC DNA]</scope>
    <source>
        <strain evidence="2 3">NIES-35</strain>
    </source>
</reference>
<dbReference type="OrthoDB" id="547861at2759"/>
<feature type="compositionally biased region" description="Polar residues" evidence="1">
    <location>
        <begin position="10"/>
        <end position="20"/>
    </location>
</feature>
<organism evidence="2 3">
    <name type="scientific">Raphidocelis subcapitata</name>
    <dbReference type="NCBI Taxonomy" id="307507"/>
    <lineage>
        <taxon>Eukaryota</taxon>
        <taxon>Viridiplantae</taxon>
        <taxon>Chlorophyta</taxon>
        <taxon>core chlorophytes</taxon>
        <taxon>Chlorophyceae</taxon>
        <taxon>CS clade</taxon>
        <taxon>Sphaeropleales</taxon>
        <taxon>Selenastraceae</taxon>
        <taxon>Raphidocelis</taxon>
    </lineage>
</organism>
<proteinExistence type="predicted"/>
<dbReference type="InParanoid" id="A0A2V0NMZ2"/>
<dbReference type="EMBL" id="BDRX01000007">
    <property type="protein sequence ID" value="GBF88911.1"/>
    <property type="molecule type" value="Genomic_DNA"/>
</dbReference>
<gene>
    <name evidence="2" type="ORF">Rsub_01410</name>
</gene>
<feature type="compositionally biased region" description="Low complexity" evidence="1">
    <location>
        <begin position="49"/>
        <end position="60"/>
    </location>
</feature>
<feature type="region of interest" description="Disordered" evidence="1">
    <location>
        <begin position="81"/>
        <end position="103"/>
    </location>
</feature>
<protein>
    <submittedName>
        <fullName evidence="2">Uncharacterized protein</fullName>
    </submittedName>
</protein>
<evidence type="ECO:0000313" key="3">
    <source>
        <dbReference type="Proteomes" id="UP000247498"/>
    </source>
</evidence>